<sequence>MFARKLQAIWILIILLVVSAKSSTADLVIADKAKSFTNVTTAITPDSDGGYPIHQVSMVVRGWLVPLDYLRLHWVDWTQQSKWYEDINTDGHDWLTEQFTSPSWAAGYYYEISSFMEVGPHRLYFGGMVG</sequence>
<dbReference type="EMBL" id="CAJVPJ010002635">
    <property type="protein sequence ID" value="CAG8626019.1"/>
    <property type="molecule type" value="Genomic_DNA"/>
</dbReference>
<reference evidence="2" key="1">
    <citation type="submission" date="2021-06" db="EMBL/GenBank/DDBJ databases">
        <authorList>
            <person name="Kallberg Y."/>
            <person name="Tangrot J."/>
            <person name="Rosling A."/>
        </authorList>
    </citation>
    <scope>NUCLEOTIDE SEQUENCE</scope>
    <source>
        <strain evidence="2">IA702</strain>
    </source>
</reference>
<dbReference type="AlphaFoldDB" id="A0A9N9GS70"/>
<keyword evidence="3" id="KW-1185">Reference proteome</keyword>
<evidence type="ECO:0000256" key="1">
    <source>
        <dbReference type="SAM" id="SignalP"/>
    </source>
</evidence>
<accession>A0A9N9GS70</accession>
<comment type="caution">
    <text evidence="2">The sequence shown here is derived from an EMBL/GenBank/DDBJ whole genome shotgun (WGS) entry which is preliminary data.</text>
</comment>
<organism evidence="2 3">
    <name type="scientific">Paraglomus occultum</name>
    <dbReference type="NCBI Taxonomy" id="144539"/>
    <lineage>
        <taxon>Eukaryota</taxon>
        <taxon>Fungi</taxon>
        <taxon>Fungi incertae sedis</taxon>
        <taxon>Mucoromycota</taxon>
        <taxon>Glomeromycotina</taxon>
        <taxon>Glomeromycetes</taxon>
        <taxon>Paraglomerales</taxon>
        <taxon>Paraglomeraceae</taxon>
        <taxon>Paraglomus</taxon>
    </lineage>
</organism>
<feature type="chain" id="PRO_5040416265" evidence="1">
    <location>
        <begin position="21"/>
        <end position="130"/>
    </location>
</feature>
<dbReference type="Proteomes" id="UP000789572">
    <property type="component" value="Unassembled WGS sequence"/>
</dbReference>
<keyword evidence="1" id="KW-0732">Signal</keyword>
<protein>
    <submittedName>
        <fullName evidence="2">10537_t:CDS:1</fullName>
    </submittedName>
</protein>
<name>A0A9N9GS70_9GLOM</name>
<evidence type="ECO:0000313" key="3">
    <source>
        <dbReference type="Proteomes" id="UP000789572"/>
    </source>
</evidence>
<proteinExistence type="predicted"/>
<gene>
    <name evidence="2" type="ORF">POCULU_LOCUS8652</name>
</gene>
<feature type="signal peptide" evidence="1">
    <location>
        <begin position="1"/>
        <end position="20"/>
    </location>
</feature>
<evidence type="ECO:0000313" key="2">
    <source>
        <dbReference type="EMBL" id="CAG8626019.1"/>
    </source>
</evidence>